<dbReference type="SMR" id="A0A1I7RJ71"/>
<accession>A0A1I7RJ71</accession>
<evidence type="ECO:0000256" key="20">
    <source>
        <dbReference type="ARBA" id="ARBA00047338"/>
    </source>
</evidence>
<keyword evidence="12 33" id="KW-0521">NADP</keyword>
<evidence type="ECO:0000256" key="14">
    <source>
        <dbReference type="ARBA" id="ARBA00023002"/>
    </source>
</evidence>
<gene>
    <name evidence="36" type="ORF">BXYJ_LOCUS10598</name>
</gene>
<comment type="catalytic activity">
    <reaction evidence="27">
        <text>trimethylamine + NADPH + O2 = trimethylamine N-oxide + NADP(+) + H2O</text>
        <dbReference type="Rhea" id="RHEA:31979"/>
        <dbReference type="ChEBI" id="CHEBI:15377"/>
        <dbReference type="ChEBI" id="CHEBI:15379"/>
        <dbReference type="ChEBI" id="CHEBI:15724"/>
        <dbReference type="ChEBI" id="CHEBI:57783"/>
        <dbReference type="ChEBI" id="CHEBI:58349"/>
        <dbReference type="ChEBI" id="CHEBI:58389"/>
        <dbReference type="EC" id="1.14.13.148"/>
    </reaction>
    <physiologicalReaction direction="left-to-right" evidence="27">
        <dbReference type="Rhea" id="RHEA:31980"/>
    </physiologicalReaction>
</comment>
<comment type="catalytic activity">
    <reaction evidence="24">
        <text>NADPH + O2 + H(+) = H2O2 + NADP(+)</text>
        <dbReference type="Rhea" id="RHEA:11260"/>
        <dbReference type="ChEBI" id="CHEBI:15378"/>
        <dbReference type="ChEBI" id="CHEBI:15379"/>
        <dbReference type="ChEBI" id="CHEBI:16240"/>
        <dbReference type="ChEBI" id="CHEBI:57783"/>
        <dbReference type="ChEBI" id="CHEBI:58349"/>
        <dbReference type="EC" id="1.6.3.1"/>
    </reaction>
    <physiologicalReaction direction="left-to-right" evidence="24">
        <dbReference type="Rhea" id="RHEA:11261"/>
    </physiologicalReaction>
</comment>
<comment type="catalytic activity">
    <reaction evidence="32">
        <text>octan-3-one + NADPH + O2 + H(+) = pentyl propanoate + NADP(+) + H2O</text>
        <dbReference type="Rhea" id="RHEA:54840"/>
        <dbReference type="ChEBI" id="CHEBI:15377"/>
        <dbReference type="ChEBI" id="CHEBI:15378"/>
        <dbReference type="ChEBI" id="CHEBI:15379"/>
        <dbReference type="ChEBI" id="CHEBI:57783"/>
        <dbReference type="ChEBI" id="CHEBI:58349"/>
        <dbReference type="ChEBI" id="CHEBI:80946"/>
        <dbReference type="ChEBI" id="CHEBI:87373"/>
    </reaction>
    <physiologicalReaction direction="left-to-right" evidence="32">
        <dbReference type="Rhea" id="RHEA:54841"/>
    </physiologicalReaction>
</comment>
<evidence type="ECO:0000313" key="38">
    <source>
        <dbReference type="Proteomes" id="UP000095284"/>
    </source>
</evidence>
<comment type="catalytic activity">
    <reaction evidence="22">
        <text>heptan-2-one + NADPH + O2 + H(+) = pentyl acetate + NADP(+) + H2O</text>
        <dbReference type="Rhea" id="RHEA:54836"/>
        <dbReference type="ChEBI" id="CHEBI:5672"/>
        <dbReference type="ChEBI" id="CHEBI:15377"/>
        <dbReference type="ChEBI" id="CHEBI:15378"/>
        <dbReference type="ChEBI" id="CHEBI:15379"/>
        <dbReference type="ChEBI" id="CHEBI:57783"/>
        <dbReference type="ChEBI" id="CHEBI:58349"/>
        <dbReference type="ChEBI" id="CHEBI:87362"/>
    </reaction>
    <physiologicalReaction direction="left-to-right" evidence="22">
        <dbReference type="Rhea" id="RHEA:54837"/>
    </physiologicalReaction>
</comment>
<evidence type="ECO:0000313" key="39">
    <source>
        <dbReference type="Proteomes" id="UP000659654"/>
    </source>
</evidence>
<evidence type="ECO:0000256" key="24">
    <source>
        <dbReference type="ARBA" id="ARBA00047864"/>
    </source>
</evidence>
<evidence type="ECO:0000256" key="8">
    <source>
        <dbReference type="ARBA" id="ARBA00022692"/>
    </source>
</evidence>
<feature type="transmembrane region" description="Helical" evidence="35">
    <location>
        <begin position="516"/>
        <end position="535"/>
    </location>
</feature>
<evidence type="ECO:0000256" key="23">
    <source>
        <dbReference type="ARBA" id="ARBA00047855"/>
    </source>
</evidence>
<dbReference type="EMBL" id="CAJFCV020000004">
    <property type="protein sequence ID" value="CAG9119421.1"/>
    <property type="molecule type" value="Genomic_DNA"/>
</dbReference>
<dbReference type="InterPro" id="IPR020946">
    <property type="entry name" value="Flavin_mOase-like"/>
</dbReference>
<name>A0A1I7RJ71_BURXY</name>
<comment type="catalytic activity">
    <reaction evidence="26">
        <text>hypotaurine + NADPH + O2 + H(+) = taurine + NADP(+) + H2O</text>
        <dbReference type="Rhea" id="RHEA:69819"/>
        <dbReference type="ChEBI" id="CHEBI:15377"/>
        <dbReference type="ChEBI" id="CHEBI:15378"/>
        <dbReference type="ChEBI" id="CHEBI:15379"/>
        <dbReference type="ChEBI" id="CHEBI:57783"/>
        <dbReference type="ChEBI" id="CHEBI:57853"/>
        <dbReference type="ChEBI" id="CHEBI:58349"/>
        <dbReference type="ChEBI" id="CHEBI:507393"/>
        <dbReference type="EC" id="1.14.13.8"/>
    </reaction>
    <physiologicalReaction direction="left-to-right" evidence="26">
        <dbReference type="Rhea" id="RHEA:69820"/>
    </physiologicalReaction>
</comment>
<dbReference type="GO" id="GO:0050661">
    <property type="term" value="F:NADP binding"/>
    <property type="evidence" value="ECO:0007669"/>
    <property type="project" value="InterPro"/>
</dbReference>
<keyword evidence="14 33" id="KW-0560">Oxidoreductase</keyword>
<keyword evidence="7 33" id="KW-0285">Flavoprotein</keyword>
<evidence type="ECO:0000256" key="29">
    <source>
        <dbReference type="ARBA" id="ARBA00048989"/>
    </source>
</evidence>
<evidence type="ECO:0000256" key="32">
    <source>
        <dbReference type="ARBA" id="ARBA00049475"/>
    </source>
</evidence>
<dbReference type="PIRSF" id="PIRSF000332">
    <property type="entry name" value="FMO"/>
    <property type="match status" value="1"/>
</dbReference>
<evidence type="ECO:0000256" key="15">
    <source>
        <dbReference type="ARBA" id="ARBA00023033"/>
    </source>
</evidence>
<keyword evidence="13 35" id="KW-1133">Transmembrane helix</keyword>
<keyword evidence="11" id="KW-0492">Microsome</keyword>
<evidence type="ECO:0000256" key="35">
    <source>
        <dbReference type="SAM" id="Phobius"/>
    </source>
</evidence>
<evidence type="ECO:0000256" key="1">
    <source>
        <dbReference type="ARBA" id="ARBA00001974"/>
    </source>
</evidence>
<evidence type="ECO:0000313" key="40">
    <source>
        <dbReference type="WBParaSite" id="BXY_0075300.1"/>
    </source>
</evidence>
<comment type="catalytic activity">
    <reaction evidence="29">
        <text>(2E)-geranial + NADPH + O2 + H(+) = (1E)-2,6-dimethylhepta-1,5-dien-1-yl formate + NADP(+) + H2O</text>
        <dbReference type="Rhea" id="RHEA:54860"/>
        <dbReference type="ChEBI" id="CHEBI:15377"/>
        <dbReference type="ChEBI" id="CHEBI:15378"/>
        <dbReference type="ChEBI" id="CHEBI:15379"/>
        <dbReference type="ChEBI" id="CHEBI:16980"/>
        <dbReference type="ChEBI" id="CHEBI:57783"/>
        <dbReference type="ChEBI" id="CHEBI:58349"/>
        <dbReference type="ChEBI" id="CHEBI:138375"/>
    </reaction>
    <physiologicalReaction direction="left-to-right" evidence="29">
        <dbReference type="Rhea" id="RHEA:54861"/>
    </physiologicalReaction>
</comment>
<evidence type="ECO:0000256" key="5">
    <source>
        <dbReference type="ARBA" id="ARBA00022481"/>
    </source>
</evidence>
<dbReference type="Proteomes" id="UP000095284">
    <property type="component" value="Unplaced"/>
</dbReference>
<proteinExistence type="inferred from homology"/>
<comment type="subcellular location">
    <subcellularLocation>
        <location evidence="2">Endoplasmic reticulum membrane</location>
        <topology evidence="2">Single-pass membrane protein</topology>
    </subcellularLocation>
    <subcellularLocation>
        <location evidence="3">Microsome membrane</location>
    </subcellularLocation>
</comment>
<evidence type="ECO:0000256" key="16">
    <source>
        <dbReference type="ARBA" id="ARBA00023098"/>
    </source>
</evidence>
<dbReference type="Gene3D" id="3.50.50.60">
    <property type="entry name" value="FAD/NAD(P)-binding domain"/>
    <property type="match status" value="1"/>
</dbReference>
<evidence type="ECO:0000256" key="34">
    <source>
        <dbReference type="RuleBase" id="RU361177"/>
    </source>
</evidence>
<comment type="similarity">
    <text evidence="4 33 34">Belongs to the FMO family.</text>
</comment>
<dbReference type="GO" id="GO:0050660">
    <property type="term" value="F:flavin adenine dinucleotide binding"/>
    <property type="evidence" value="ECO:0007669"/>
    <property type="project" value="InterPro"/>
</dbReference>
<dbReference type="GO" id="GO:0016174">
    <property type="term" value="F:NAD(P)H oxidase H2O2-forming activity"/>
    <property type="evidence" value="ECO:0007669"/>
    <property type="project" value="UniProtKB-EC"/>
</dbReference>
<evidence type="ECO:0000256" key="27">
    <source>
        <dbReference type="ARBA" id="ARBA00048088"/>
    </source>
</evidence>
<evidence type="ECO:0000256" key="28">
    <source>
        <dbReference type="ARBA" id="ARBA00048459"/>
    </source>
</evidence>
<evidence type="ECO:0000313" key="36">
    <source>
        <dbReference type="EMBL" id="CAD5228745.1"/>
    </source>
</evidence>
<dbReference type="GO" id="GO:0006629">
    <property type="term" value="P:lipid metabolic process"/>
    <property type="evidence" value="ECO:0007669"/>
    <property type="project" value="UniProtKB-KW"/>
</dbReference>
<evidence type="ECO:0000256" key="21">
    <source>
        <dbReference type="ARBA" id="ARBA00047426"/>
    </source>
</evidence>
<dbReference type="InterPro" id="IPR036188">
    <property type="entry name" value="FAD/NAD-bd_sf"/>
</dbReference>
<dbReference type="GO" id="GO:0004499">
    <property type="term" value="F:N,N-dimethylaniline monooxygenase activity"/>
    <property type="evidence" value="ECO:0007669"/>
    <property type="project" value="UniProtKB-UniRule"/>
</dbReference>
<sequence>MMKKRVCVVGAGPSGLPSARWALEYGFTPVIFEATDSLGGLWNYKEDETEWSTVNSFTVNNTSKELTSYSDFPPKESSAPYMPWRDLLSYFKDYAHHHGIDKYILYKHRVINIQRAANYKETGNWMVQYQDGSGAIKSQMFEYVIIATGHHGMPNLPDEYPGQSSFTGKIIHSKAYKNNKDLDGKTVVAVGLGNSAIDVATDSSRVAKQVYLSTRRGGYVWSKVGPFGRPMDTYLNRRFVATVKKIAPALYSFVAEQFINAVFEHKAYGLAPKHRVIQQQGAFSDELFGRLIGGSVKVTGEIREFTENGIIFADGKVVEDVDLVVFGTGFKFNFNILENGGLIPVDKNIIQKDRKLWKRIFPINLAPKSTLGMIGFFQPVGSLMPISEMQARLFFEVATGSIKLPPAEVMRAEMDESDKKMANRFYSSTRHTLQVDFTGYMTELADLIGCTPNFKQLIFSDPKLAFHAFFGPDVAYCYRISGPKSWSGAREAVLGCQKRLMAGVKHRQGEVGNTNFYLAVLVIVLVALIASYGVFGGCIH</sequence>
<evidence type="ECO:0000313" key="37">
    <source>
        <dbReference type="EMBL" id="CAG9119421.1"/>
    </source>
</evidence>
<keyword evidence="16" id="KW-0443">Lipid metabolism</keyword>
<protein>
    <recommendedName>
        <fullName evidence="34">Flavin-containing monooxygenase</fullName>
        <ecNumber evidence="34">1.-.-.-</ecNumber>
    </recommendedName>
</protein>
<dbReference type="eggNOG" id="KOG1399">
    <property type="taxonomic scope" value="Eukaryota"/>
</dbReference>
<comment type="catalytic activity">
    <reaction evidence="25">
        <text>hexan-3-one + NADPH + O2 + H(+) = ethyl butanoate + NADP(+) + H2O</text>
        <dbReference type="Rhea" id="RHEA:54844"/>
        <dbReference type="ChEBI" id="CHEBI:15377"/>
        <dbReference type="ChEBI" id="CHEBI:15378"/>
        <dbReference type="ChEBI" id="CHEBI:15379"/>
        <dbReference type="ChEBI" id="CHEBI:57783"/>
        <dbReference type="ChEBI" id="CHEBI:58349"/>
        <dbReference type="ChEBI" id="CHEBI:88764"/>
        <dbReference type="ChEBI" id="CHEBI:89891"/>
    </reaction>
    <physiologicalReaction direction="left-to-right" evidence="25">
        <dbReference type="Rhea" id="RHEA:54845"/>
    </physiologicalReaction>
</comment>
<dbReference type="OrthoDB" id="66881at2759"/>
<evidence type="ECO:0000256" key="22">
    <source>
        <dbReference type="ARBA" id="ARBA00047574"/>
    </source>
</evidence>
<dbReference type="WBParaSite" id="BXY_0075300.1">
    <property type="protein sequence ID" value="BXY_0075300.1"/>
    <property type="gene ID" value="BXY_0075300"/>
</dbReference>
<dbReference type="Proteomes" id="UP000582659">
    <property type="component" value="Unassembled WGS sequence"/>
</dbReference>
<dbReference type="InterPro" id="IPR050346">
    <property type="entry name" value="FMO-like"/>
</dbReference>
<comment type="function">
    <text evidence="19">Broad spectrum monooxygenase that catalyzes the oxygenation of a wide variety of nitrogen- and sulfur-containing compounds including xenobiotics. Catalyzes the S-oxygenation of hypotaurine to produce taurine, an organic osmolyte involved in cell volume regulation as well as a variety of cytoprotective and developmental processes. In vitro, catalyzes the N-oxygenation of trimethylamine (TMA) to produce trimethylamine N-oxide (TMAO) and could therefore participate to the detoxification of this compound that is generated by the action of gut microbiota from dietary precursors such as choline, choline containing compounds, betaine or L-carnitine.</text>
</comment>
<evidence type="ECO:0000256" key="11">
    <source>
        <dbReference type="ARBA" id="ARBA00022848"/>
    </source>
</evidence>
<reference evidence="37" key="2">
    <citation type="submission" date="2020-08" db="EMBL/GenBank/DDBJ databases">
        <authorList>
            <person name="Kikuchi T."/>
        </authorList>
    </citation>
    <scope>NUCLEOTIDE SEQUENCE</scope>
    <source>
        <strain evidence="36">Ka4C1</strain>
    </source>
</reference>
<dbReference type="PRINTS" id="PR00370">
    <property type="entry name" value="FMOXYGENASE"/>
</dbReference>
<dbReference type="PRINTS" id="PR01125">
    <property type="entry name" value="FMOXYGENASE5"/>
</dbReference>
<evidence type="ECO:0000256" key="30">
    <source>
        <dbReference type="ARBA" id="ARBA00048990"/>
    </source>
</evidence>
<evidence type="ECO:0000256" key="2">
    <source>
        <dbReference type="ARBA" id="ARBA00004389"/>
    </source>
</evidence>
<keyword evidence="15 33" id="KW-0503">Monooxygenase</keyword>
<dbReference type="GO" id="GO:0005789">
    <property type="term" value="C:endoplasmic reticulum membrane"/>
    <property type="evidence" value="ECO:0007669"/>
    <property type="project" value="UniProtKB-SubCell"/>
</dbReference>
<evidence type="ECO:0000256" key="17">
    <source>
        <dbReference type="ARBA" id="ARBA00023136"/>
    </source>
</evidence>
<evidence type="ECO:0000256" key="6">
    <source>
        <dbReference type="ARBA" id="ARBA00022553"/>
    </source>
</evidence>
<comment type="function">
    <text evidence="18">Acts as a Baeyer-Villiger monooxygenase on a broad range of substrates. Catalyzes the insertion of an oxygen atom into a carbon-carbon bond adjacent to a carbonyl, which converts ketones to esters. Active on diverse carbonyl compounds, whereas soft nucleophiles are mostly non- or poorly reactive. In contrast with other forms of FMO it is non- or poorly active on 'classical' substrates such as drugs, pesticides, and dietary components containing soft nucleophilic heteroatoms. Able to oxidize drug molecules bearing a carbonyl group on an aliphatic chain, such as nabumetone and pentoxifylline. Also, in the absence of substrates, shows slow but yet significant NADPH oxidase activity. Acts as a positive modulator of cholesterol biosynthesis as well as glucose homeostasis, promoting metabolic aging via pleiotropic effects.</text>
</comment>
<dbReference type="PANTHER" id="PTHR23023">
    <property type="entry name" value="DIMETHYLANILINE MONOOXYGENASE"/>
    <property type="match status" value="1"/>
</dbReference>
<dbReference type="InterPro" id="IPR002257">
    <property type="entry name" value="Flavin_mOase_5"/>
</dbReference>
<comment type="catalytic activity">
    <reaction evidence="23">
        <text>sulcatone + NADPH + O2 + H(+) = 4-methylpent-3-en-1-yl acetate + NADP(+) + H2O</text>
        <dbReference type="Rhea" id="RHEA:54864"/>
        <dbReference type="ChEBI" id="CHEBI:15377"/>
        <dbReference type="ChEBI" id="CHEBI:15378"/>
        <dbReference type="ChEBI" id="CHEBI:15379"/>
        <dbReference type="ChEBI" id="CHEBI:16310"/>
        <dbReference type="ChEBI" id="CHEBI:57783"/>
        <dbReference type="ChEBI" id="CHEBI:58349"/>
        <dbReference type="ChEBI" id="CHEBI:138373"/>
    </reaction>
    <physiologicalReaction direction="left-to-right" evidence="23">
        <dbReference type="Rhea" id="RHEA:54865"/>
    </physiologicalReaction>
</comment>
<evidence type="ECO:0000256" key="9">
    <source>
        <dbReference type="ARBA" id="ARBA00022824"/>
    </source>
</evidence>
<dbReference type="SUPFAM" id="SSF51905">
    <property type="entry name" value="FAD/NAD(P)-binding domain"/>
    <property type="match status" value="3"/>
</dbReference>
<keyword evidence="5" id="KW-0488">Methylation</keyword>
<keyword evidence="9 33" id="KW-0256">Endoplasmic reticulum</keyword>
<dbReference type="Pfam" id="PF00743">
    <property type="entry name" value="FMO-like"/>
    <property type="match status" value="1"/>
</dbReference>
<reference evidence="40" key="1">
    <citation type="submission" date="2016-11" db="UniProtKB">
        <authorList>
            <consortium name="WormBaseParasite"/>
        </authorList>
    </citation>
    <scope>IDENTIFICATION</scope>
</reference>
<evidence type="ECO:0000256" key="4">
    <source>
        <dbReference type="ARBA" id="ARBA00009183"/>
    </source>
</evidence>
<dbReference type="EMBL" id="CAJFDI010000004">
    <property type="protein sequence ID" value="CAD5228745.1"/>
    <property type="molecule type" value="Genomic_DNA"/>
</dbReference>
<keyword evidence="10 33" id="KW-0274">FAD</keyword>
<comment type="catalytic activity">
    <reaction evidence="28">
        <text>octan-3-one + NADPH + O2 + H(+) = ethyl hexanoate + NADP(+) + H2O</text>
        <dbReference type="Rhea" id="RHEA:54856"/>
        <dbReference type="ChEBI" id="CHEBI:15377"/>
        <dbReference type="ChEBI" id="CHEBI:15378"/>
        <dbReference type="ChEBI" id="CHEBI:15379"/>
        <dbReference type="ChEBI" id="CHEBI:57783"/>
        <dbReference type="ChEBI" id="CHEBI:58349"/>
        <dbReference type="ChEBI" id="CHEBI:80946"/>
        <dbReference type="ChEBI" id="CHEBI:86055"/>
    </reaction>
    <physiologicalReaction direction="left-to-right" evidence="28">
        <dbReference type="Rhea" id="RHEA:54857"/>
    </physiologicalReaction>
</comment>
<dbReference type="GO" id="GO:0034899">
    <property type="term" value="F:trimethylamine monooxygenase activity"/>
    <property type="evidence" value="ECO:0007669"/>
    <property type="project" value="UniProtKB-EC"/>
</dbReference>
<evidence type="ECO:0000256" key="10">
    <source>
        <dbReference type="ARBA" id="ARBA00022827"/>
    </source>
</evidence>
<keyword evidence="8 35" id="KW-0812">Transmembrane</keyword>
<organism evidence="38 40">
    <name type="scientific">Bursaphelenchus xylophilus</name>
    <name type="common">Pinewood nematode worm</name>
    <name type="synonym">Aphelenchoides xylophilus</name>
    <dbReference type="NCBI Taxonomy" id="6326"/>
    <lineage>
        <taxon>Eukaryota</taxon>
        <taxon>Metazoa</taxon>
        <taxon>Ecdysozoa</taxon>
        <taxon>Nematoda</taxon>
        <taxon>Chromadorea</taxon>
        <taxon>Rhabditida</taxon>
        <taxon>Tylenchina</taxon>
        <taxon>Tylenchomorpha</taxon>
        <taxon>Aphelenchoidea</taxon>
        <taxon>Aphelenchoididae</taxon>
        <taxon>Bursaphelenchus</taxon>
    </lineage>
</organism>
<evidence type="ECO:0000256" key="19">
    <source>
        <dbReference type="ARBA" id="ARBA00045957"/>
    </source>
</evidence>
<evidence type="ECO:0000256" key="3">
    <source>
        <dbReference type="ARBA" id="ARBA00004524"/>
    </source>
</evidence>
<dbReference type="InterPro" id="IPR000960">
    <property type="entry name" value="Flavin_mOase"/>
</dbReference>
<evidence type="ECO:0000256" key="18">
    <source>
        <dbReference type="ARBA" id="ARBA00045722"/>
    </source>
</evidence>
<dbReference type="Proteomes" id="UP000659654">
    <property type="component" value="Unassembled WGS sequence"/>
</dbReference>
<keyword evidence="17 33" id="KW-0472">Membrane</keyword>
<evidence type="ECO:0000256" key="31">
    <source>
        <dbReference type="ARBA" id="ARBA00049443"/>
    </source>
</evidence>
<evidence type="ECO:0000256" key="13">
    <source>
        <dbReference type="ARBA" id="ARBA00022989"/>
    </source>
</evidence>
<keyword evidence="39" id="KW-1185">Reference proteome</keyword>
<comment type="catalytic activity">
    <reaction evidence="31">
        <text>N,N-dimethylaniline + NADPH + O2 + H(+) = N,N-dimethylaniline N-oxide + NADP(+) + H2O</text>
        <dbReference type="Rhea" id="RHEA:24468"/>
        <dbReference type="ChEBI" id="CHEBI:15377"/>
        <dbReference type="ChEBI" id="CHEBI:15378"/>
        <dbReference type="ChEBI" id="CHEBI:15379"/>
        <dbReference type="ChEBI" id="CHEBI:16269"/>
        <dbReference type="ChEBI" id="CHEBI:17735"/>
        <dbReference type="ChEBI" id="CHEBI:57783"/>
        <dbReference type="ChEBI" id="CHEBI:58349"/>
        <dbReference type="EC" id="1.14.13.8"/>
    </reaction>
    <physiologicalReaction direction="left-to-right" evidence="31">
        <dbReference type="Rhea" id="RHEA:24469"/>
    </physiologicalReaction>
</comment>
<evidence type="ECO:0000256" key="25">
    <source>
        <dbReference type="ARBA" id="ARBA00047977"/>
    </source>
</evidence>
<evidence type="ECO:0000256" key="7">
    <source>
        <dbReference type="ARBA" id="ARBA00022630"/>
    </source>
</evidence>
<dbReference type="EC" id="1.-.-.-" evidence="34"/>
<keyword evidence="6" id="KW-0597">Phosphoprotein</keyword>
<evidence type="ECO:0000256" key="26">
    <source>
        <dbReference type="ARBA" id="ARBA00048041"/>
    </source>
</evidence>
<evidence type="ECO:0000256" key="33">
    <source>
        <dbReference type="PIRNR" id="PIRNR000332"/>
    </source>
</evidence>
<dbReference type="FunFam" id="3.50.50.60:FF:000159">
    <property type="entry name" value="Dimethylaniline monooxygenase [N-oxide-forming]"/>
    <property type="match status" value="1"/>
</dbReference>
<comment type="catalytic activity">
    <reaction evidence="30">
        <text>heptan-4-one + NADPH + O2 + H(+) = propyl butanoate + NADP(+) + H2O</text>
        <dbReference type="Rhea" id="RHEA:54852"/>
        <dbReference type="ChEBI" id="CHEBI:15377"/>
        <dbReference type="ChEBI" id="CHEBI:15378"/>
        <dbReference type="ChEBI" id="CHEBI:15379"/>
        <dbReference type="ChEBI" id="CHEBI:57783"/>
        <dbReference type="ChEBI" id="CHEBI:58349"/>
        <dbReference type="ChEBI" id="CHEBI:89484"/>
        <dbReference type="ChEBI" id="CHEBI:89719"/>
    </reaction>
    <physiologicalReaction direction="left-to-right" evidence="30">
        <dbReference type="Rhea" id="RHEA:54853"/>
    </physiologicalReaction>
</comment>
<comment type="catalytic activity">
    <reaction evidence="20">
        <text>hypotaurine + NADH + O2 + H(+) = taurine + NAD(+) + H2O</text>
        <dbReference type="Rhea" id="RHEA:74111"/>
        <dbReference type="ChEBI" id="CHEBI:15377"/>
        <dbReference type="ChEBI" id="CHEBI:15378"/>
        <dbReference type="ChEBI" id="CHEBI:15379"/>
        <dbReference type="ChEBI" id="CHEBI:57540"/>
        <dbReference type="ChEBI" id="CHEBI:57853"/>
        <dbReference type="ChEBI" id="CHEBI:57945"/>
        <dbReference type="ChEBI" id="CHEBI:507393"/>
        <dbReference type="EC" id="1.14.13.8"/>
    </reaction>
    <physiologicalReaction direction="left-to-right" evidence="20">
        <dbReference type="Rhea" id="RHEA:74112"/>
    </physiologicalReaction>
</comment>
<comment type="cofactor">
    <cofactor evidence="1 33 34">
        <name>FAD</name>
        <dbReference type="ChEBI" id="CHEBI:57692"/>
    </cofactor>
</comment>
<dbReference type="AlphaFoldDB" id="A0A1I7RJ71"/>
<comment type="catalytic activity">
    <reaction evidence="21">
        <text>hexan-3-one + NADPH + O2 + H(+) = propyl propanoate + NADP(+) + H2O</text>
        <dbReference type="Rhea" id="RHEA:54848"/>
        <dbReference type="ChEBI" id="CHEBI:15377"/>
        <dbReference type="ChEBI" id="CHEBI:15378"/>
        <dbReference type="ChEBI" id="CHEBI:15379"/>
        <dbReference type="ChEBI" id="CHEBI:57783"/>
        <dbReference type="ChEBI" id="CHEBI:58349"/>
        <dbReference type="ChEBI" id="CHEBI:89828"/>
        <dbReference type="ChEBI" id="CHEBI:89891"/>
    </reaction>
    <physiologicalReaction direction="left-to-right" evidence="21">
        <dbReference type="Rhea" id="RHEA:54849"/>
    </physiologicalReaction>
</comment>
<evidence type="ECO:0000256" key="12">
    <source>
        <dbReference type="ARBA" id="ARBA00022857"/>
    </source>
</evidence>